<gene>
    <name evidence="3" type="ORF">PVK06_008459</name>
</gene>
<dbReference type="CDD" id="cd06222">
    <property type="entry name" value="RNase_H_like"/>
    <property type="match status" value="1"/>
</dbReference>
<name>A0ABR0QKY8_GOSAR</name>
<protein>
    <recommendedName>
        <fullName evidence="2">RNase H type-1 domain-containing protein</fullName>
    </recommendedName>
</protein>
<sequence>MIMGACSQVTLVVSSVFAAKALVLHGLRFVVDLGFRFVVLESDTWAVVQKLQTESNDFSEISALIWEAKGLSRAFLECRFAFLERSSNRFAHAVAQEGILRLEDGFWVEEARLLATTIVAVDRRLFGPP</sequence>
<evidence type="ECO:0000313" key="4">
    <source>
        <dbReference type="Proteomes" id="UP001358586"/>
    </source>
</evidence>
<dbReference type="InterPro" id="IPR044730">
    <property type="entry name" value="RNase_H-like_dom_plant"/>
</dbReference>
<reference evidence="3 4" key="1">
    <citation type="submission" date="2023-03" db="EMBL/GenBank/DDBJ databases">
        <title>WGS of Gossypium arboreum.</title>
        <authorList>
            <person name="Yu D."/>
        </authorList>
    </citation>
    <scope>NUCLEOTIDE SEQUENCE [LARGE SCALE GENOMIC DNA]</scope>
    <source>
        <tissue evidence="3">Leaf</tissue>
    </source>
</reference>
<dbReference type="Pfam" id="PF13456">
    <property type="entry name" value="RVT_3"/>
    <property type="match status" value="1"/>
</dbReference>
<evidence type="ECO:0000313" key="3">
    <source>
        <dbReference type="EMBL" id="KAK5839643.1"/>
    </source>
</evidence>
<keyword evidence="4" id="KW-1185">Reference proteome</keyword>
<comment type="caution">
    <text evidence="3">The sequence shown here is derived from an EMBL/GenBank/DDBJ whole genome shotgun (WGS) entry which is preliminary data.</text>
</comment>
<dbReference type="Proteomes" id="UP001358586">
    <property type="component" value="Chromosome 3"/>
</dbReference>
<dbReference type="PANTHER" id="PTHR47723:SF19">
    <property type="entry name" value="POLYNUCLEOTIDYL TRANSFERASE, RIBONUCLEASE H-LIKE SUPERFAMILY PROTEIN"/>
    <property type="match status" value="1"/>
</dbReference>
<dbReference type="Gene3D" id="3.30.420.10">
    <property type="entry name" value="Ribonuclease H-like superfamily/Ribonuclease H"/>
    <property type="match status" value="1"/>
</dbReference>
<dbReference type="InterPro" id="IPR053151">
    <property type="entry name" value="RNase_H-like"/>
</dbReference>
<dbReference type="InterPro" id="IPR002156">
    <property type="entry name" value="RNaseH_domain"/>
</dbReference>
<feature type="domain" description="RNase H type-1" evidence="2">
    <location>
        <begin position="23"/>
        <end position="97"/>
    </location>
</feature>
<evidence type="ECO:0000256" key="1">
    <source>
        <dbReference type="SAM" id="SignalP"/>
    </source>
</evidence>
<keyword evidence="1" id="KW-0732">Signal</keyword>
<dbReference type="InterPro" id="IPR036397">
    <property type="entry name" value="RNaseH_sf"/>
</dbReference>
<proteinExistence type="predicted"/>
<feature type="chain" id="PRO_5047052295" description="RNase H type-1 domain-containing protein" evidence="1">
    <location>
        <begin position="22"/>
        <end position="129"/>
    </location>
</feature>
<dbReference type="EMBL" id="JARKNE010000003">
    <property type="protein sequence ID" value="KAK5839643.1"/>
    <property type="molecule type" value="Genomic_DNA"/>
</dbReference>
<evidence type="ECO:0000259" key="2">
    <source>
        <dbReference type="Pfam" id="PF13456"/>
    </source>
</evidence>
<feature type="signal peptide" evidence="1">
    <location>
        <begin position="1"/>
        <end position="21"/>
    </location>
</feature>
<organism evidence="3 4">
    <name type="scientific">Gossypium arboreum</name>
    <name type="common">Tree cotton</name>
    <name type="synonym">Gossypium nanking</name>
    <dbReference type="NCBI Taxonomy" id="29729"/>
    <lineage>
        <taxon>Eukaryota</taxon>
        <taxon>Viridiplantae</taxon>
        <taxon>Streptophyta</taxon>
        <taxon>Embryophyta</taxon>
        <taxon>Tracheophyta</taxon>
        <taxon>Spermatophyta</taxon>
        <taxon>Magnoliopsida</taxon>
        <taxon>eudicotyledons</taxon>
        <taxon>Gunneridae</taxon>
        <taxon>Pentapetalae</taxon>
        <taxon>rosids</taxon>
        <taxon>malvids</taxon>
        <taxon>Malvales</taxon>
        <taxon>Malvaceae</taxon>
        <taxon>Malvoideae</taxon>
        <taxon>Gossypium</taxon>
    </lineage>
</organism>
<dbReference type="PANTHER" id="PTHR47723">
    <property type="entry name" value="OS05G0353850 PROTEIN"/>
    <property type="match status" value="1"/>
</dbReference>
<accession>A0ABR0QKY8</accession>